<dbReference type="Proteomes" id="UP000317716">
    <property type="component" value="Unassembled WGS sequence"/>
</dbReference>
<dbReference type="Gene3D" id="2.30.42.10">
    <property type="match status" value="2"/>
</dbReference>
<evidence type="ECO:0000256" key="1">
    <source>
        <dbReference type="ARBA" id="ARBA00010541"/>
    </source>
</evidence>
<evidence type="ECO:0000256" key="4">
    <source>
        <dbReference type="SAM" id="SignalP"/>
    </source>
</evidence>
<feature type="coiled-coil region" evidence="2">
    <location>
        <begin position="293"/>
        <end position="320"/>
    </location>
</feature>
<evidence type="ECO:0000256" key="2">
    <source>
        <dbReference type="SAM" id="Coils"/>
    </source>
</evidence>
<feature type="domain" description="PDZ" evidence="5">
    <location>
        <begin position="57"/>
        <end position="122"/>
    </location>
</feature>
<feature type="domain" description="PDZ" evidence="5">
    <location>
        <begin position="167"/>
        <end position="256"/>
    </location>
</feature>
<proteinExistence type="inferred from homology"/>
<dbReference type="Pfam" id="PF13180">
    <property type="entry name" value="PDZ_2"/>
    <property type="match status" value="2"/>
</dbReference>
<reference evidence="6 7" key="1">
    <citation type="journal article" date="2019" name="Nat. Microbiol.">
        <title>Mediterranean grassland soil C-N compound turnover is dependent on rainfall and depth, and is mediated by genomically divergent microorganisms.</title>
        <authorList>
            <person name="Diamond S."/>
            <person name="Andeer P.F."/>
            <person name="Li Z."/>
            <person name="Crits-Christoph A."/>
            <person name="Burstein D."/>
            <person name="Anantharaman K."/>
            <person name="Lane K.R."/>
            <person name="Thomas B.C."/>
            <person name="Pan C."/>
            <person name="Northen T.R."/>
            <person name="Banfield J.F."/>
        </authorList>
    </citation>
    <scope>NUCLEOTIDE SEQUENCE [LARGE SCALE GENOMIC DNA]</scope>
    <source>
        <strain evidence="6">WS_2</strain>
    </source>
</reference>
<accession>A0A538SGD8</accession>
<sequence length="320" mass="34491">MRWQTGRWAPGMAATLLVLGMGVASAAETPQAKDTKAAPKAWLGVYSQTLTPELREGLNYNGSGALVSRVVDGSPAEKAGVKSGDVIVGINTTTVASATDLTNAIGAGRVGQTISVRIVRDGTRSTLSAKLAEQPQEDSEDGEAPEAPGTTRYKSHDGDFEMFDLPGLAMFGGGRGRLGVRVQDLNPDLGSYFGVTSGKGVLVVDVLKDTPAEKAGLKAGDVITKAGDRTVEDSEDLVRALRDADKKVTLTIVRKNATRTIESELRESTVIRMRHDGSMSWQDGNIRIRRDVSDDVRRQLDELRRELRDLKTKVEEKSRN</sequence>
<evidence type="ECO:0000313" key="6">
    <source>
        <dbReference type="EMBL" id="TMQ50426.1"/>
    </source>
</evidence>
<dbReference type="InterPro" id="IPR001478">
    <property type="entry name" value="PDZ"/>
</dbReference>
<dbReference type="SUPFAM" id="SSF50156">
    <property type="entry name" value="PDZ domain-like"/>
    <property type="match status" value="2"/>
</dbReference>
<dbReference type="PANTHER" id="PTHR22939">
    <property type="entry name" value="SERINE PROTEASE FAMILY S1C HTRA-RELATED"/>
    <property type="match status" value="1"/>
</dbReference>
<name>A0A538SGD8_UNCEI</name>
<dbReference type="PROSITE" id="PS50106">
    <property type="entry name" value="PDZ"/>
    <property type="match status" value="2"/>
</dbReference>
<feature type="region of interest" description="Disordered" evidence="3">
    <location>
        <begin position="127"/>
        <end position="156"/>
    </location>
</feature>
<keyword evidence="4" id="KW-0732">Signal</keyword>
<feature type="compositionally biased region" description="Acidic residues" evidence="3">
    <location>
        <begin position="135"/>
        <end position="144"/>
    </location>
</feature>
<dbReference type="PANTHER" id="PTHR22939:SF129">
    <property type="entry name" value="SERINE PROTEASE HTRA2, MITOCHONDRIAL"/>
    <property type="match status" value="1"/>
</dbReference>
<dbReference type="SMART" id="SM00228">
    <property type="entry name" value="PDZ"/>
    <property type="match status" value="2"/>
</dbReference>
<dbReference type="EMBL" id="VBOS01000413">
    <property type="protein sequence ID" value="TMQ50426.1"/>
    <property type="molecule type" value="Genomic_DNA"/>
</dbReference>
<evidence type="ECO:0000259" key="5">
    <source>
        <dbReference type="PROSITE" id="PS50106"/>
    </source>
</evidence>
<dbReference type="InterPro" id="IPR036034">
    <property type="entry name" value="PDZ_sf"/>
</dbReference>
<organism evidence="6 7">
    <name type="scientific">Eiseniibacteriota bacterium</name>
    <dbReference type="NCBI Taxonomy" id="2212470"/>
    <lineage>
        <taxon>Bacteria</taxon>
        <taxon>Candidatus Eiseniibacteriota</taxon>
    </lineage>
</organism>
<protein>
    <submittedName>
        <fullName evidence="6">PDZ domain-containing protein</fullName>
    </submittedName>
</protein>
<dbReference type="AlphaFoldDB" id="A0A538SGD8"/>
<gene>
    <name evidence="6" type="ORF">E6K72_11440</name>
</gene>
<evidence type="ECO:0000256" key="3">
    <source>
        <dbReference type="SAM" id="MobiDB-lite"/>
    </source>
</evidence>
<feature type="chain" id="PRO_5021915711" evidence="4">
    <location>
        <begin position="27"/>
        <end position="320"/>
    </location>
</feature>
<feature type="signal peptide" evidence="4">
    <location>
        <begin position="1"/>
        <end position="26"/>
    </location>
</feature>
<comment type="similarity">
    <text evidence="1">Belongs to the peptidase S1C family.</text>
</comment>
<comment type="caution">
    <text evidence="6">The sequence shown here is derived from an EMBL/GenBank/DDBJ whole genome shotgun (WGS) entry which is preliminary data.</text>
</comment>
<keyword evidence="2" id="KW-0175">Coiled coil</keyword>
<evidence type="ECO:0000313" key="7">
    <source>
        <dbReference type="Proteomes" id="UP000317716"/>
    </source>
</evidence>